<accession>E0UMG3</accession>
<keyword evidence="1" id="KW-0614">Plasmid</keyword>
<keyword evidence="2" id="KW-1185">Reference proteome</keyword>
<dbReference type="KEGG" id="cyj:Cyan7822_6354"/>
<dbReference type="HOGENOM" id="CLU_2069191_0_0_3"/>
<gene>
    <name evidence="1" type="ordered locus">Cyan7822_6354</name>
</gene>
<proteinExistence type="predicted"/>
<evidence type="ECO:0000313" key="2">
    <source>
        <dbReference type="Proteomes" id="UP000008206"/>
    </source>
</evidence>
<protein>
    <submittedName>
        <fullName evidence="1">Uncharacterized protein</fullName>
    </submittedName>
</protein>
<dbReference type="OrthoDB" id="573799at2"/>
<reference evidence="2" key="1">
    <citation type="journal article" date="2011" name="MBio">
        <title>Novel metabolic attributes of the genus Cyanothece, comprising a group of unicellular nitrogen-fixing Cyanobacteria.</title>
        <authorList>
            <person name="Bandyopadhyay A."/>
            <person name="Elvitigala T."/>
            <person name="Welsh E."/>
            <person name="Stockel J."/>
            <person name="Liberton M."/>
            <person name="Min H."/>
            <person name="Sherman L.A."/>
            <person name="Pakrasi H.B."/>
        </authorList>
    </citation>
    <scope>NUCLEOTIDE SEQUENCE [LARGE SCALE GENOMIC DNA]</scope>
    <source>
        <strain evidence="2">PCC 7822</strain>
        <plasmid evidence="2">Cy782202</plasmid>
    </source>
</reference>
<sequence length="118" mass="13864">MERQALYEKYKTLNWEQQLGNLALTLSNISKQCLISRQDKLTSMLLREAALMIEWSAPNVPSQYHYSLAAIQKECLKWQRNFPIEEAREILSFNRSHHSETVLMMTNLLDEFEMISIA</sequence>
<dbReference type="EMBL" id="CP002200">
    <property type="protein sequence ID" value="ADN18143.1"/>
    <property type="molecule type" value="Genomic_DNA"/>
</dbReference>
<dbReference type="AlphaFoldDB" id="E0UMG3"/>
<dbReference type="RefSeq" id="WP_013334891.1">
    <property type="nucleotide sequence ID" value="NC_014534.1"/>
</dbReference>
<geneLocation type="plasmid" evidence="1 2">
    <name>Cy782202</name>
</geneLocation>
<organism evidence="1 2">
    <name type="scientific">Gloeothece verrucosa (strain PCC 7822)</name>
    <name type="common">Cyanothece sp. (strain PCC 7822)</name>
    <dbReference type="NCBI Taxonomy" id="497965"/>
    <lineage>
        <taxon>Bacteria</taxon>
        <taxon>Bacillati</taxon>
        <taxon>Cyanobacteriota</taxon>
        <taxon>Cyanophyceae</taxon>
        <taxon>Oscillatoriophycideae</taxon>
        <taxon>Chroococcales</taxon>
        <taxon>Aphanothecaceae</taxon>
        <taxon>Gloeothece</taxon>
        <taxon>Gloeothece verrucosa</taxon>
    </lineage>
</organism>
<name>E0UMG3_GLOV7</name>
<dbReference type="Proteomes" id="UP000008206">
    <property type="component" value="Plasmid Cy782202"/>
</dbReference>
<evidence type="ECO:0000313" key="1">
    <source>
        <dbReference type="EMBL" id="ADN18143.1"/>
    </source>
</evidence>